<dbReference type="PRINTS" id="PR01438">
    <property type="entry name" value="UNVRSLSTRESS"/>
</dbReference>
<dbReference type="GO" id="GO:0005524">
    <property type="term" value="F:ATP binding"/>
    <property type="evidence" value="ECO:0007669"/>
    <property type="project" value="UniProtKB-KW"/>
</dbReference>
<evidence type="ECO:0000313" key="6">
    <source>
        <dbReference type="Proteomes" id="UP000315949"/>
    </source>
</evidence>
<dbReference type="SUPFAM" id="SSF52402">
    <property type="entry name" value="Adenine nucleotide alpha hydrolases-like"/>
    <property type="match status" value="2"/>
</dbReference>
<evidence type="ECO:0000256" key="3">
    <source>
        <dbReference type="ARBA" id="ARBA00022840"/>
    </source>
</evidence>
<evidence type="ECO:0000259" key="4">
    <source>
        <dbReference type="Pfam" id="PF00582"/>
    </source>
</evidence>
<evidence type="ECO:0000256" key="2">
    <source>
        <dbReference type="ARBA" id="ARBA00022741"/>
    </source>
</evidence>
<dbReference type="InterPro" id="IPR006015">
    <property type="entry name" value="Universal_stress_UspA"/>
</dbReference>
<feature type="domain" description="UspA" evidence="4">
    <location>
        <begin position="184"/>
        <end position="318"/>
    </location>
</feature>
<dbReference type="AlphaFoldDB" id="A0A5C5TXQ5"/>
<comment type="caution">
    <text evidence="5">The sequence shown here is derived from an EMBL/GenBank/DDBJ whole genome shotgun (WGS) entry which is preliminary data.</text>
</comment>
<evidence type="ECO:0000313" key="5">
    <source>
        <dbReference type="EMBL" id="TWT17910.1"/>
    </source>
</evidence>
<protein>
    <submittedName>
        <fullName evidence="5">Universal stress protein</fullName>
    </submittedName>
</protein>
<accession>A0A5C5TXQ5</accession>
<dbReference type="InterPro" id="IPR006016">
    <property type="entry name" value="UspA"/>
</dbReference>
<name>A0A5C5TXQ5_9GAMM</name>
<dbReference type="OrthoDB" id="9804721at2"/>
<organism evidence="5 6">
    <name type="scientific">Luteimonas wenzhouensis</name>
    <dbReference type="NCBI Taxonomy" id="2599615"/>
    <lineage>
        <taxon>Bacteria</taxon>
        <taxon>Pseudomonadati</taxon>
        <taxon>Pseudomonadota</taxon>
        <taxon>Gammaproteobacteria</taxon>
        <taxon>Lysobacterales</taxon>
        <taxon>Lysobacteraceae</taxon>
        <taxon>Luteimonas</taxon>
    </lineage>
</organism>
<comment type="similarity">
    <text evidence="1">Belongs to the universal stress protein A family.</text>
</comment>
<proteinExistence type="inferred from homology"/>
<reference evidence="5 6" key="1">
    <citation type="submission" date="2019-07" db="EMBL/GenBank/DDBJ databases">
        <title>Luteimonas sp. YD-1 nov., isolated from acidic soil.</title>
        <authorList>
            <person name="Zhou J."/>
        </authorList>
    </citation>
    <scope>NUCLEOTIDE SEQUENCE [LARGE SCALE GENOMIC DNA]</scope>
    <source>
        <strain evidence="5 6">YD-1</strain>
    </source>
</reference>
<keyword evidence="3" id="KW-0067">ATP-binding</keyword>
<dbReference type="CDD" id="cd00293">
    <property type="entry name" value="USP-like"/>
    <property type="match status" value="2"/>
</dbReference>
<evidence type="ECO:0000256" key="1">
    <source>
        <dbReference type="ARBA" id="ARBA00008791"/>
    </source>
</evidence>
<dbReference type="InterPro" id="IPR014729">
    <property type="entry name" value="Rossmann-like_a/b/a_fold"/>
</dbReference>
<dbReference type="EMBL" id="VOHE01000006">
    <property type="protein sequence ID" value="TWT17910.1"/>
    <property type="molecule type" value="Genomic_DNA"/>
</dbReference>
<dbReference type="PANTHER" id="PTHR46268">
    <property type="entry name" value="STRESS RESPONSE PROTEIN NHAX"/>
    <property type="match status" value="1"/>
</dbReference>
<sequence length="319" mass="34525">MAAAPLRRVRRAAHRGRIGVHAPGSPCMNPPDAGTIQASHLLLATDLSPRCDRATDRAIALARGGSARALAATVVEPFERSARNVPRHDLPGWYTEPDDVQLARRRLEREFEATPRRWEVHVARGAAGDHVAGLLDALGEAVLVTGPVRDGLVGPAVLGSTVDRVLRRPGATLLMVKERAHRPYRRLLFASDFSEACRAALRRARALFPGTPMTVLHGYSVPMLGLLDSTRDQALADTAAQLREEGRAFLREEGLGDEVELLVEHGEPARLVQQYLETFGADLVVLGTHGRGAIHELVVGSVARRILATVQADLLAVRA</sequence>
<gene>
    <name evidence="5" type="ORF">FQY79_11340</name>
</gene>
<dbReference type="PANTHER" id="PTHR46268:SF27">
    <property type="entry name" value="UNIVERSAL STRESS PROTEIN RV2623"/>
    <property type="match status" value="1"/>
</dbReference>
<feature type="domain" description="UspA" evidence="4">
    <location>
        <begin position="40"/>
        <end position="177"/>
    </location>
</feature>
<keyword evidence="6" id="KW-1185">Reference proteome</keyword>
<dbReference type="Pfam" id="PF00582">
    <property type="entry name" value="Usp"/>
    <property type="match status" value="2"/>
</dbReference>
<dbReference type="Proteomes" id="UP000315949">
    <property type="component" value="Unassembled WGS sequence"/>
</dbReference>
<keyword evidence="2" id="KW-0547">Nucleotide-binding</keyword>
<dbReference type="Gene3D" id="3.40.50.620">
    <property type="entry name" value="HUPs"/>
    <property type="match status" value="2"/>
</dbReference>